<protein>
    <submittedName>
        <fullName evidence="8">Amino acid permease</fullName>
    </submittedName>
</protein>
<gene>
    <name evidence="8" type="ORF">GMA12_06410</name>
</gene>
<evidence type="ECO:0000256" key="6">
    <source>
        <dbReference type="SAM" id="MobiDB-lite"/>
    </source>
</evidence>
<dbReference type="GO" id="GO:0022857">
    <property type="term" value="F:transmembrane transporter activity"/>
    <property type="evidence" value="ECO:0007669"/>
    <property type="project" value="InterPro"/>
</dbReference>
<dbReference type="PIRSF" id="PIRSF006060">
    <property type="entry name" value="AA_transporter"/>
    <property type="match status" value="1"/>
</dbReference>
<feature type="transmembrane region" description="Helical" evidence="7">
    <location>
        <begin position="252"/>
        <end position="278"/>
    </location>
</feature>
<feature type="transmembrane region" description="Helical" evidence="7">
    <location>
        <begin position="424"/>
        <end position="442"/>
    </location>
</feature>
<dbReference type="Gene3D" id="1.20.1740.10">
    <property type="entry name" value="Amino acid/polyamine transporter I"/>
    <property type="match status" value="1"/>
</dbReference>
<keyword evidence="4 7" id="KW-1133">Transmembrane helix</keyword>
<sequence>MAGLRAAAELPRLGRGAQPPGGGLLGGRRRRGRRHRHPRVRRPAHRLLVPLRAQHHRQEGPAVTAHLLPRSISTATSAVIGATSIAPLYSVVVTLGLMHALVGRWTPVVLVAAVVPMAVVSVCFARLDELYEDQGTVYRWAREAYGAFVGFLGGWGLWLSATLVLASLAWVTADSALFVLGAEPGPWVVTAVAAALMAVFAAISSTGIRVSAAVQAVFAALQLAGVGVLVWATRTAPVVEGAAEGGGEWSGFYTAALAGGELTAGNVAAALLLALFLYWGWDSTFSLTEESTTQRAPRVSAWIALTVVAAVYAVIGWSYVPGASVGSPLLAGLVAVSAAASIGTTMIPTSRGLMSMARGGHLPRRFLSLSFATWTTAAVAAAWMTFSGPLFDDTVGVISVLVALYYGLACAATAKLARTTGARLLGAAGAALMAVALVLTGLEYVLSAAWVWAGAVLVLLVVPLWFLLGRGRAPLPGAHERAPHLESLRN</sequence>
<proteinExistence type="predicted"/>
<reference evidence="8 9" key="1">
    <citation type="submission" date="2019-12" db="EMBL/GenBank/DDBJ databases">
        <authorList>
            <person name="Shi Y."/>
        </authorList>
    </citation>
    <scope>NUCLEOTIDE SEQUENCE [LARGE SCALE GENOMIC DNA]</scope>
    <source>
        <strain evidence="8 9">JCM 17929</strain>
    </source>
</reference>
<evidence type="ECO:0000256" key="3">
    <source>
        <dbReference type="ARBA" id="ARBA00022692"/>
    </source>
</evidence>
<evidence type="ECO:0000256" key="1">
    <source>
        <dbReference type="ARBA" id="ARBA00004651"/>
    </source>
</evidence>
<evidence type="ECO:0000256" key="7">
    <source>
        <dbReference type="SAM" id="Phobius"/>
    </source>
</evidence>
<feature type="transmembrane region" description="Helical" evidence="7">
    <location>
        <begin position="325"/>
        <end position="345"/>
    </location>
</feature>
<comment type="subcellular location">
    <subcellularLocation>
        <location evidence="1">Cell membrane</location>
        <topology evidence="1">Multi-pass membrane protein</topology>
    </subcellularLocation>
</comment>
<feature type="transmembrane region" description="Helical" evidence="7">
    <location>
        <begin position="78"/>
        <end position="102"/>
    </location>
</feature>
<evidence type="ECO:0000256" key="4">
    <source>
        <dbReference type="ARBA" id="ARBA00022989"/>
    </source>
</evidence>
<feature type="transmembrane region" description="Helical" evidence="7">
    <location>
        <begin position="448"/>
        <end position="468"/>
    </location>
</feature>
<evidence type="ECO:0000313" key="9">
    <source>
        <dbReference type="Proteomes" id="UP000436989"/>
    </source>
</evidence>
<keyword evidence="3 7" id="KW-0812">Transmembrane</keyword>
<feature type="transmembrane region" description="Helical" evidence="7">
    <location>
        <begin position="366"/>
        <end position="386"/>
    </location>
</feature>
<feature type="transmembrane region" description="Helical" evidence="7">
    <location>
        <begin position="108"/>
        <end position="127"/>
    </location>
</feature>
<feature type="compositionally biased region" description="Basic residues" evidence="6">
    <location>
        <begin position="27"/>
        <end position="41"/>
    </location>
</feature>
<dbReference type="InterPro" id="IPR002293">
    <property type="entry name" value="AA/rel_permease1"/>
</dbReference>
<dbReference type="GO" id="GO:0005886">
    <property type="term" value="C:plasma membrane"/>
    <property type="evidence" value="ECO:0007669"/>
    <property type="project" value="UniProtKB-SubCell"/>
</dbReference>
<dbReference type="InterPro" id="IPR050367">
    <property type="entry name" value="APC_superfamily"/>
</dbReference>
<dbReference type="AlphaFoldDB" id="A0A6N8GNC5"/>
<keyword evidence="9" id="KW-1185">Reference proteome</keyword>
<dbReference type="Proteomes" id="UP000436989">
    <property type="component" value="Unassembled WGS sequence"/>
</dbReference>
<keyword evidence="2" id="KW-1003">Cell membrane</keyword>
<accession>A0A6N8GNC5</accession>
<feature type="transmembrane region" description="Helical" evidence="7">
    <location>
        <begin position="299"/>
        <end position="319"/>
    </location>
</feature>
<name>A0A6N8GNC5_9MICC</name>
<organism evidence="8 9">
    <name type="scientific">Kocuria sediminis</name>
    <dbReference type="NCBI Taxonomy" id="1038857"/>
    <lineage>
        <taxon>Bacteria</taxon>
        <taxon>Bacillati</taxon>
        <taxon>Actinomycetota</taxon>
        <taxon>Actinomycetes</taxon>
        <taxon>Micrococcales</taxon>
        <taxon>Micrococcaceae</taxon>
        <taxon>Kocuria</taxon>
    </lineage>
</organism>
<feature type="transmembrane region" description="Helical" evidence="7">
    <location>
        <begin position="398"/>
        <end position="417"/>
    </location>
</feature>
<dbReference type="PANTHER" id="PTHR42770:SF7">
    <property type="entry name" value="MEMBRANE PROTEIN"/>
    <property type="match status" value="1"/>
</dbReference>
<feature type="transmembrane region" description="Helical" evidence="7">
    <location>
        <begin position="185"/>
        <end position="203"/>
    </location>
</feature>
<feature type="transmembrane region" description="Helical" evidence="7">
    <location>
        <begin position="210"/>
        <end position="232"/>
    </location>
</feature>
<evidence type="ECO:0000256" key="2">
    <source>
        <dbReference type="ARBA" id="ARBA00022475"/>
    </source>
</evidence>
<evidence type="ECO:0000256" key="5">
    <source>
        <dbReference type="ARBA" id="ARBA00023136"/>
    </source>
</evidence>
<feature type="transmembrane region" description="Helical" evidence="7">
    <location>
        <begin position="148"/>
        <end position="173"/>
    </location>
</feature>
<feature type="region of interest" description="Disordered" evidence="6">
    <location>
        <begin position="8"/>
        <end position="41"/>
    </location>
</feature>
<comment type="caution">
    <text evidence="8">The sequence shown here is derived from an EMBL/GenBank/DDBJ whole genome shotgun (WGS) entry which is preliminary data.</text>
</comment>
<dbReference type="PANTHER" id="PTHR42770">
    <property type="entry name" value="AMINO ACID TRANSPORTER-RELATED"/>
    <property type="match status" value="1"/>
</dbReference>
<dbReference type="EMBL" id="WOGU01000004">
    <property type="protein sequence ID" value="MUN62773.1"/>
    <property type="molecule type" value="Genomic_DNA"/>
</dbReference>
<evidence type="ECO:0000313" key="8">
    <source>
        <dbReference type="EMBL" id="MUN62773.1"/>
    </source>
</evidence>
<dbReference type="Pfam" id="PF13520">
    <property type="entry name" value="AA_permease_2"/>
    <property type="match status" value="1"/>
</dbReference>
<keyword evidence="5 7" id="KW-0472">Membrane</keyword>